<dbReference type="Proteomes" id="UP000009168">
    <property type="component" value="Unassembled WGS sequence"/>
</dbReference>
<dbReference type="RefSeq" id="XP_001023417.1">
    <property type="nucleotide sequence ID" value="XM_001023417.1"/>
</dbReference>
<dbReference type="HOGENOM" id="CLU_656380_0_0_1"/>
<protein>
    <submittedName>
        <fullName evidence="2">Uncharacterized protein</fullName>
    </submittedName>
</protein>
<evidence type="ECO:0000256" key="1">
    <source>
        <dbReference type="SAM" id="MobiDB-lite"/>
    </source>
</evidence>
<feature type="region of interest" description="Disordered" evidence="1">
    <location>
        <begin position="29"/>
        <end position="54"/>
    </location>
</feature>
<dbReference type="AlphaFoldDB" id="I7LWZ9"/>
<dbReference type="EMBL" id="GG662504">
    <property type="protein sequence ID" value="EAS03172.1"/>
    <property type="molecule type" value="Genomic_DNA"/>
</dbReference>
<keyword evidence="3" id="KW-1185">Reference proteome</keyword>
<dbReference type="KEGG" id="tet:TTHERM_00446540"/>
<accession>I7LWZ9</accession>
<feature type="compositionally biased region" description="Low complexity" evidence="1">
    <location>
        <begin position="39"/>
        <end position="54"/>
    </location>
</feature>
<dbReference type="InParanoid" id="I7LWZ9"/>
<name>I7LWZ9_TETTS</name>
<organism evidence="2 3">
    <name type="scientific">Tetrahymena thermophila (strain SB210)</name>
    <dbReference type="NCBI Taxonomy" id="312017"/>
    <lineage>
        <taxon>Eukaryota</taxon>
        <taxon>Sar</taxon>
        <taxon>Alveolata</taxon>
        <taxon>Ciliophora</taxon>
        <taxon>Intramacronucleata</taxon>
        <taxon>Oligohymenophorea</taxon>
        <taxon>Hymenostomatida</taxon>
        <taxon>Tetrahymenina</taxon>
        <taxon>Tetrahymenidae</taxon>
        <taxon>Tetrahymena</taxon>
    </lineage>
</organism>
<evidence type="ECO:0000313" key="2">
    <source>
        <dbReference type="EMBL" id="EAS03172.1"/>
    </source>
</evidence>
<sequence length="419" mass="49908">MNSNQNIILQLADTPLSNEQQNINSCSSIQDSLEKKDSQQQQQQDQNNQSTQSSSNGFDYLSICQVKNISQFFKQPNQQNIFLMYGDLLLETRKNYYDPDYTLQICNTYLQKKRVTEVIYDKNAHLIEMKSENLFNGSTDFKYVYEILLRSQSSQNYNLAQELSLYEQKIVEQRINYERFFMENDQDLIYQAQQDFFQRMKQDFKQKLIKNDHDFYSYLFYSYIDQLELGFPIQKEQGINEAVCALLGCDQFQVVELMQRYGFIEHIIKRGFPKHLQDLEPFGHFFMLQNLDYFVKLTDVFDEQLTIMTVDGIHFNVRMVLKQVSQLYKGMLITSFYYSQYLVENEELERILSIRIQGSHIHSSQNILDLLLSQNIYSIYANKFGNYITNYKNFEPKINQDLYPEKTCKYRFVNNQNNS</sequence>
<gene>
    <name evidence="2" type="ORF">TTHERM_00446540</name>
</gene>
<dbReference type="GeneID" id="7834735"/>
<reference evidence="3" key="1">
    <citation type="journal article" date="2006" name="PLoS Biol.">
        <title>Macronuclear genome sequence of the ciliate Tetrahymena thermophila, a model eukaryote.</title>
        <authorList>
            <person name="Eisen J.A."/>
            <person name="Coyne R.S."/>
            <person name="Wu M."/>
            <person name="Wu D."/>
            <person name="Thiagarajan M."/>
            <person name="Wortman J.R."/>
            <person name="Badger J.H."/>
            <person name="Ren Q."/>
            <person name="Amedeo P."/>
            <person name="Jones K.M."/>
            <person name="Tallon L.J."/>
            <person name="Delcher A.L."/>
            <person name="Salzberg S.L."/>
            <person name="Silva J.C."/>
            <person name="Haas B.J."/>
            <person name="Majoros W.H."/>
            <person name="Farzad M."/>
            <person name="Carlton J.M."/>
            <person name="Smith R.K. Jr."/>
            <person name="Garg J."/>
            <person name="Pearlman R.E."/>
            <person name="Karrer K.M."/>
            <person name="Sun L."/>
            <person name="Manning G."/>
            <person name="Elde N.C."/>
            <person name="Turkewitz A.P."/>
            <person name="Asai D.J."/>
            <person name="Wilkes D.E."/>
            <person name="Wang Y."/>
            <person name="Cai H."/>
            <person name="Collins K."/>
            <person name="Stewart B.A."/>
            <person name="Lee S.R."/>
            <person name="Wilamowska K."/>
            <person name="Weinberg Z."/>
            <person name="Ruzzo W.L."/>
            <person name="Wloga D."/>
            <person name="Gaertig J."/>
            <person name="Frankel J."/>
            <person name="Tsao C.-C."/>
            <person name="Gorovsky M.A."/>
            <person name="Keeling P.J."/>
            <person name="Waller R.F."/>
            <person name="Patron N.J."/>
            <person name="Cherry J.M."/>
            <person name="Stover N.A."/>
            <person name="Krieger C.J."/>
            <person name="del Toro C."/>
            <person name="Ryder H.F."/>
            <person name="Williamson S.C."/>
            <person name="Barbeau R.A."/>
            <person name="Hamilton E.P."/>
            <person name="Orias E."/>
        </authorList>
    </citation>
    <scope>NUCLEOTIDE SEQUENCE [LARGE SCALE GENOMIC DNA]</scope>
    <source>
        <strain evidence="3">SB210</strain>
    </source>
</reference>
<proteinExistence type="predicted"/>
<evidence type="ECO:0000313" key="3">
    <source>
        <dbReference type="Proteomes" id="UP000009168"/>
    </source>
</evidence>